<evidence type="ECO:0000313" key="4">
    <source>
        <dbReference type="Proteomes" id="UP000001861"/>
    </source>
</evidence>
<dbReference type="SUPFAM" id="SSF52047">
    <property type="entry name" value="RNI-like"/>
    <property type="match status" value="1"/>
</dbReference>
<dbReference type="Pfam" id="PF12937">
    <property type="entry name" value="F-box-like"/>
    <property type="match status" value="1"/>
</dbReference>
<gene>
    <name evidence="3" type="ORF">CC1G_05491</name>
</gene>
<dbReference type="InterPro" id="IPR001810">
    <property type="entry name" value="F-box_dom"/>
</dbReference>
<dbReference type="InterPro" id="IPR032675">
    <property type="entry name" value="LRR_dom_sf"/>
</dbReference>
<name>A8P5G5_COPC7</name>
<dbReference type="KEGG" id="cci:CC1G_05491"/>
<evidence type="ECO:0000259" key="2">
    <source>
        <dbReference type="PROSITE" id="PS50181"/>
    </source>
</evidence>
<evidence type="ECO:0000256" key="1">
    <source>
        <dbReference type="SAM" id="MobiDB-lite"/>
    </source>
</evidence>
<dbReference type="RefSeq" id="XP_001838938.1">
    <property type="nucleotide sequence ID" value="XM_001838886.1"/>
</dbReference>
<dbReference type="STRING" id="240176.A8P5G5"/>
<feature type="domain" description="F-box" evidence="2">
    <location>
        <begin position="36"/>
        <end position="86"/>
    </location>
</feature>
<dbReference type="AlphaFoldDB" id="A8P5G5"/>
<protein>
    <recommendedName>
        <fullName evidence="2">F-box domain-containing protein</fullName>
    </recommendedName>
</protein>
<dbReference type="InParanoid" id="A8P5G5"/>
<dbReference type="Gene3D" id="3.80.10.10">
    <property type="entry name" value="Ribonuclease Inhibitor"/>
    <property type="match status" value="1"/>
</dbReference>
<feature type="compositionally biased region" description="Low complexity" evidence="1">
    <location>
        <begin position="671"/>
        <end position="705"/>
    </location>
</feature>
<dbReference type="GeneID" id="6015533"/>
<dbReference type="VEuPathDB" id="FungiDB:CC1G_05491"/>
<proteinExistence type="predicted"/>
<dbReference type="SUPFAM" id="SSF81383">
    <property type="entry name" value="F-box domain"/>
    <property type="match status" value="1"/>
</dbReference>
<comment type="caution">
    <text evidence="3">The sequence shown here is derived from an EMBL/GenBank/DDBJ whole genome shotgun (WGS) entry which is preliminary data.</text>
</comment>
<accession>A8P5G5</accession>
<feature type="region of interest" description="Disordered" evidence="1">
    <location>
        <begin position="606"/>
        <end position="644"/>
    </location>
</feature>
<evidence type="ECO:0000313" key="3">
    <source>
        <dbReference type="EMBL" id="EAU82869.1"/>
    </source>
</evidence>
<feature type="compositionally biased region" description="Low complexity" evidence="1">
    <location>
        <begin position="775"/>
        <end position="809"/>
    </location>
</feature>
<dbReference type="Gene3D" id="1.20.1280.50">
    <property type="match status" value="1"/>
</dbReference>
<dbReference type="PROSITE" id="PS50181">
    <property type="entry name" value="FBOX"/>
    <property type="match status" value="1"/>
</dbReference>
<dbReference type="EMBL" id="AACS02000011">
    <property type="protein sequence ID" value="EAU82869.1"/>
    <property type="molecule type" value="Genomic_DNA"/>
</dbReference>
<keyword evidence="4" id="KW-1185">Reference proteome</keyword>
<feature type="region of interest" description="Disordered" evidence="1">
    <location>
        <begin position="905"/>
        <end position="924"/>
    </location>
</feature>
<feature type="compositionally biased region" description="Gly residues" evidence="1">
    <location>
        <begin position="909"/>
        <end position="924"/>
    </location>
</feature>
<feature type="region of interest" description="Disordered" evidence="1">
    <location>
        <begin position="658"/>
        <end position="721"/>
    </location>
</feature>
<feature type="compositionally biased region" description="Basic residues" evidence="1">
    <location>
        <begin position="606"/>
        <end position="617"/>
    </location>
</feature>
<feature type="compositionally biased region" description="Gly residues" evidence="1">
    <location>
        <begin position="706"/>
        <end position="718"/>
    </location>
</feature>
<organism evidence="3 4">
    <name type="scientific">Coprinopsis cinerea (strain Okayama-7 / 130 / ATCC MYA-4618 / FGSC 9003)</name>
    <name type="common">Inky cap fungus</name>
    <name type="synonym">Hormographiella aspergillata</name>
    <dbReference type="NCBI Taxonomy" id="240176"/>
    <lineage>
        <taxon>Eukaryota</taxon>
        <taxon>Fungi</taxon>
        <taxon>Dikarya</taxon>
        <taxon>Basidiomycota</taxon>
        <taxon>Agaricomycotina</taxon>
        <taxon>Agaricomycetes</taxon>
        <taxon>Agaricomycetidae</taxon>
        <taxon>Agaricales</taxon>
        <taxon>Agaricineae</taxon>
        <taxon>Psathyrellaceae</taxon>
        <taxon>Coprinopsis</taxon>
    </lineage>
</organism>
<dbReference type="InterPro" id="IPR036047">
    <property type="entry name" value="F-box-like_dom_sf"/>
</dbReference>
<dbReference type="OrthoDB" id="5354526at2759"/>
<sequence>MLSTSAINKGKGKEVKISLSINRSRSSSATSATNMPFDVEVIPDDIWLTIFEQLGPGDLSRLSATCQKFHHLTQRPLLREITWSKASSAERNIRDWGAGGSLAQFTGIVRKVKVRLSFKRINQNNAIVAVGASLHAVNEWGTDPRHDPQHTDWEFYDAVFHRLMSFGNLRSLELVDTIVTPALYPVLAAIPSLRELNITRCTFLWSPLYPPILSTLGRPNPPGGIPDQYTMRRNVDEATIAAQRQWFTDNHTFDFPTQLAHITHLTFKYNRSSPLNDDKIRTPVEDLPYMASELNKITILHPLYLLTLPSLTELTLTWSPLLMTVFEALKNSQSLTSPPGNLQLPGGVQLPMNHPFHHLPHQAHLPNRGGNPFGINVFVPLRPSFPSLQHVTLLVDDLSRDMMDSLVGLFEQRVNSPAPGLGPLRTKLRVAKHSLTEQHLGSIQFRLPGVYHYEGPLQVAGLLAAGMGALNIANPLEEIRMGDAMEMNMILYTLEKLPRSLKKLDIKMYKWDQEILYAVRALFKELRELVIRYGRGGLKENTHVILGSDILPELQQLHTLRLLPSGDCVKRDQQRHSFPSNHGTIHHINPASNTWWAMTSTSAHTPIHHHHHLHPHPHQMMPNLGPGGHIQVQPLGLQDDDEDDEEFWSDDLLVDFSDEDGDLIAPGGPGPSSAAAAANAAVGGSSAAGPSASTSHASTSTQAGPSTGGSGPGSGSTFGGSSNWRRSAFRFPMFSPFSNPGGFLSTSYVSYSSPSASTSASASSSSVASTSTAVVSNSAGPSTSTSASTSAAASGSASASGSQSHLPSSMTFGGHIGPRERLSGRSRHHHNSANLASLQSQRTTAAQIEAEEQRKITESLKEDLADYLVGWNRHCPRLRVVQMEHGLMWVRRFDGDVWTSVVEKDGSANGNGGCTSGGGGSGQA</sequence>
<dbReference type="Proteomes" id="UP000001861">
    <property type="component" value="Unassembled WGS sequence"/>
</dbReference>
<reference evidence="3 4" key="1">
    <citation type="journal article" date="2010" name="Proc. Natl. Acad. Sci. U.S.A.">
        <title>Insights into evolution of multicellular fungi from the assembled chromosomes of the mushroom Coprinopsis cinerea (Coprinus cinereus).</title>
        <authorList>
            <person name="Stajich J.E."/>
            <person name="Wilke S.K."/>
            <person name="Ahren D."/>
            <person name="Au C.H."/>
            <person name="Birren B.W."/>
            <person name="Borodovsky M."/>
            <person name="Burns C."/>
            <person name="Canback B."/>
            <person name="Casselton L.A."/>
            <person name="Cheng C.K."/>
            <person name="Deng J."/>
            <person name="Dietrich F.S."/>
            <person name="Fargo D.C."/>
            <person name="Farman M.L."/>
            <person name="Gathman A.C."/>
            <person name="Goldberg J."/>
            <person name="Guigo R."/>
            <person name="Hoegger P.J."/>
            <person name="Hooker J.B."/>
            <person name="Huggins A."/>
            <person name="James T.Y."/>
            <person name="Kamada T."/>
            <person name="Kilaru S."/>
            <person name="Kodira C."/>
            <person name="Kues U."/>
            <person name="Kupfer D."/>
            <person name="Kwan H.S."/>
            <person name="Lomsadze A."/>
            <person name="Li W."/>
            <person name="Lilly W.W."/>
            <person name="Ma L.J."/>
            <person name="Mackey A.J."/>
            <person name="Manning G."/>
            <person name="Martin F."/>
            <person name="Muraguchi H."/>
            <person name="Natvig D.O."/>
            <person name="Palmerini H."/>
            <person name="Ramesh M.A."/>
            <person name="Rehmeyer C.J."/>
            <person name="Roe B.A."/>
            <person name="Shenoy N."/>
            <person name="Stanke M."/>
            <person name="Ter-Hovhannisyan V."/>
            <person name="Tunlid A."/>
            <person name="Velagapudi R."/>
            <person name="Vision T.J."/>
            <person name="Zeng Q."/>
            <person name="Zolan M.E."/>
            <person name="Pukkila P.J."/>
        </authorList>
    </citation>
    <scope>NUCLEOTIDE SEQUENCE [LARGE SCALE GENOMIC DNA]</scope>
    <source>
        <strain evidence="4">Okayama-7 / 130 / ATCC MYA-4618 / FGSC 9003</strain>
    </source>
</reference>
<feature type="region of interest" description="Disordered" evidence="1">
    <location>
        <begin position="775"/>
        <end position="839"/>
    </location>
</feature>